<sequence length="291" mass="32189">MAKYLTIDIGGTYIKYALVDEQLHLIDKGKVATKRNMESAILQQVDEIIEKFLSVSSINGIGISTAGIVDRQKGEIVYAGPTIKNYKGTSFKKHIVEKFDLPVHVENDVNAALLGEIWKGAAQHHDQVYCITLGTGIGGAYYDEGIVDGYHLQAHSVGYLLYDPASKTNYEMRASTSALSRKVVKELGTDFTVLDAFDKAKLGDVSCTDMIRDWCKEVARGLSEIILLVDPSCIIIGGGISQQGDFLLHLIEEQVEEFLPSHFLKTEIKVAQLYNDAALYGAVYPFFKEEK</sequence>
<dbReference type="SUPFAM" id="SSF53067">
    <property type="entry name" value="Actin-like ATPase domain"/>
    <property type="match status" value="1"/>
</dbReference>
<protein>
    <recommendedName>
        <fullName evidence="4">ROK family protein</fullName>
    </recommendedName>
</protein>
<keyword evidence="3" id="KW-1185">Reference proteome</keyword>
<dbReference type="EMBL" id="CP014806">
    <property type="protein sequence ID" value="AMW98073.1"/>
    <property type="molecule type" value="Genomic_DNA"/>
</dbReference>
<dbReference type="KEGG" id="rst:ATY39_00760"/>
<comment type="similarity">
    <text evidence="1">Belongs to the ROK (NagC/XylR) family.</text>
</comment>
<evidence type="ECO:0008006" key="4">
    <source>
        <dbReference type="Google" id="ProtNLM"/>
    </source>
</evidence>
<dbReference type="STRING" id="241244.ATY39_00760"/>
<dbReference type="Gene3D" id="3.30.420.40">
    <property type="match status" value="2"/>
</dbReference>
<reference evidence="2 3" key="1">
    <citation type="journal article" date="2016" name="Genome Announc.">
        <title>Whole-Genome Sequence of Rummeliibacillus stabekisii Strain PP9 Isolated from Antarctic Soil.</title>
        <authorList>
            <person name="da Mota F.F."/>
            <person name="Vollu R.E."/>
            <person name="Jurelevicius D."/>
            <person name="Seldin L."/>
        </authorList>
    </citation>
    <scope>NUCLEOTIDE SEQUENCE [LARGE SCALE GENOMIC DNA]</scope>
    <source>
        <strain evidence="2 3">PP9</strain>
    </source>
</reference>
<gene>
    <name evidence="2" type="ORF">ATY39_00760</name>
</gene>
<dbReference type="InterPro" id="IPR043129">
    <property type="entry name" value="ATPase_NBD"/>
</dbReference>
<reference evidence="3" key="2">
    <citation type="submission" date="2016-03" db="EMBL/GenBank/DDBJ databases">
        <authorList>
            <person name="Ploux O."/>
        </authorList>
    </citation>
    <scope>NUCLEOTIDE SEQUENCE [LARGE SCALE GENOMIC DNA]</scope>
    <source>
        <strain evidence="3">PP9</strain>
    </source>
</reference>
<evidence type="ECO:0000313" key="3">
    <source>
        <dbReference type="Proteomes" id="UP000076021"/>
    </source>
</evidence>
<evidence type="ECO:0000313" key="2">
    <source>
        <dbReference type="EMBL" id="AMW98073.1"/>
    </source>
</evidence>
<organism evidence="2 3">
    <name type="scientific">Rummeliibacillus stabekisii</name>
    <dbReference type="NCBI Taxonomy" id="241244"/>
    <lineage>
        <taxon>Bacteria</taxon>
        <taxon>Bacillati</taxon>
        <taxon>Bacillota</taxon>
        <taxon>Bacilli</taxon>
        <taxon>Bacillales</taxon>
        <taxon>Caryophanaceae</taxon>
        <taxon>Rummeliibacillus</taxon>
    </lineage>
</organism>
<dbReference type="OrthoDB" id="9795247at2"/>
<dbReference type="AlphaFoldDB" id="A0A143H8L0"/>
<dbReference type="Proteomes" id="UP000076021">
    <property type="component" value="Chromosome"/>
</dbReference>
<dbReference type="CDD" id="cd24068">
    <property type="entry name" value="ASKHA_NBD_ROK_FnNanK-like"/>
    <property type="match status" value="1"/>
</dbReference>
<dbReference type="InterPro" id="IPR000600">
    <property type="entry name" value="ROK"/>
</dbReference>
<accession>A0A143H8L0</accession>
<dbReference type="PANTHER" id="PTHR18964">
    <property type="entry name" value="ROK (REPRESSOR, ORF, KINASE) FAMILY"/>
    <property type="match status" value="1"/>
</dbReference>
<name>A0A143H8L0_9BACL</name>
<dbReference type="Pfam" id="PF00480">
    <property type="entry name" value="ROK"/>
    <property type="match status" value="1"/>
</dbReference>
<evidence type="ECO:0000256" key="1">
    <source>
        <dbReference type="ARBA" id="ARBA00006479"/>
    </source>
</evidence>
<dbReference type="PANTHER" id="PTHR18964:SF165">
    <property type="entry name" value="BETA-GLUCOSIDE KINASE"/>
    <property type="match status" value="1"/>
</dbReference>
<dbReference type="RefSeq" id="WP_066784385.1">
    <property type="nucleotide sequence ID" value="NZ_CP014806.1"/>
</dbReference>
<proteinExistence type="inferred from homology"/>